<gene>
    <name evidence="2" type="ORF">RSO01_55230</name>
</gene>
<keyword evidence="1" id="KW-0812">Transmembrane</keyword>
<sequence length="440" mass="46897">MSAALSISACGLRDQLDPGAVSVRGVQPTIEQLNVATNRQLQDGLVEHFAHQAGYTTQFVPNNPGATLGAVDSRWGLVFEAGIYEVGRQCDQYLDALFRFNREQRANRQGLIALAAGAGAIMGLAGVTTTAIAITAAAFGVSASLFEAGVNSVLFTIEPSALRNVALRGREAYLDDLREKNVQINTRPRMMIAVQGYLSQCSPAAIEANINNAASGAPSVASTDPRVRQQAAGLAAPALSTMAKASEIVSGTVAPAAPVPVAFIPPDAVKNETPVIPELKEAQKALGVEPDGRYGKETRPAIREFQTGMYRRNPTEWPQTEITGNLTSRSGRVLPTLKPMPAVFMSPFERAYLGNDGSFFTADPLATVDPGRLNATLIFLEATPEQLGAATTLEAKMKLLRERIVEMRTKLSLPSAKPILDAALYAAVWKTSPLNVNKTP</sequence>
<proteinExistence type="predicted"/>
<evidence type="ECO:0000256" key="1">
    <source>
        <dbReference type="SAM" id="Phobius"/>
    </source>
</evidence>
<protein>
    <recommendedName>
        <fullName evidence="4">Peptidoglycan binding-like domain-containing protein</fullName>
    </recommendedName>
</protein>
<evidence type="ECO:0000313" key="3">
    <source>
        <dbReference type="Proteomes" id="UP000321058"/>
    </source>
</evidence>
<feature type="transmembrane region" description="Helical" evidence="1">
    <location>
        <begin position="111"/>
        <end position="139"/>
    </location>
</feature>
<name>A0A512NHB9_9HYPH</name>
<keyword evidence="1" id="KW-1133">Transmembrane helix</keyword>
<evidence type="ECO:0000313" key="2">
    <source>
        <dbReference type="EMBL" id="GEP58357.1"/>
    </source>
</evidence>
<accession>A0A512NHB9</accession>
<reference evidence="2 3" key="1">
    <citation type="submission" date="2019-07" db="EMBL/GenBank/DDBJ databases">
        <title>Whole genome shotgun sequence of Reyranella soli NBRC 108950.</title>
        <authorList>
            <person name="Hosoyama A."/>
            <person name="Uohara A."/>
            <person name="Ohji S."/>
            <person name="Ichikawa N."/>
        </authorList>
    </citation>
    <scope>NUCLEOTIDE SEQUENCE [LARGE SCALE GENOMIC DNA]</scope>
    <source>
        <strain evidence="2 3">NBRC 108950</strain>
    </source>
</reference>
<evidence type="ECO:0008006" key="4">
    <source>
        <dbReference type="Google" id="ProtNLM"/>
    </source>
</evidence>
<dbReference type="AlphaFoldDB" id="A0A512NHB9"/>
<keyword evidence="3" id="KW-1185">Reference proteome</keyword>
<dbReference type="EMBL" id="BKAJ01000098">
    <property type="protein sequence ID" value="GEP58357.1"/>
    <property type="molecule type" value="Genomic_DNA"/>
</dbReference>
<dbReference type="Proteomes" id="UP000321058">
    <property type="component" value="Unassembled WGS sequence"/>
</dbReference>
<organism evidence="2 3">
    <name type="scientific">Reyranella soli</name>
    <dbReference type="NCBI Taxonomy" id="1230389"/>
    <lineage>
        <taxon>Bacteria</taxon>
        <taxon>Pseudomonadati</taxon>
        <taxon>Pseudomonadota</taxon>
        <taxon>Alphaproteobacteria</taxon>
        <taxon>Hyphomicrobiales</taxon>
        <taxon>Reyranellaceae</taxon>
        <taxon>Reyranella</taxon>
    </lineage>
</organism>
<keyword evidence="1" id="KW-0472">Membrane</keyword>
<comment type="caution">
    <text evidence="2">The sequence shown here is derived from an EMBL/GenBank/DDBJ whole genome shotgun (WGS) entry which is preliminary data.</text>
</comment>